<evidence type="ECO:0000259" key="1">
    <source>
        <dbReference type="SMART" id="SM00465"/>
    </source>
</evidence>
<dbReference type="Proteomes" id="UP000092154">
    <property type="component" value="Unassembled WGS sequence"/>
</dbReference>
<evidence type="ECO:0000313" key="2">
    <source>
        <dbReference type="EMBL" id="OAX32217.1"/>
    </source>
</evidence>
<dbReference type="OrthoDB" id="3700178at2759"/>
<dbReference type="SMART" id="SM00497">
    <property type="entry name" value="IENR1"/>
    <property type="match status" value="2"/>
</dbReference>
<sequence length="328" mass="37848">KLIFGRKGPTEYSHKLANEQVKSKKPVTFKVINEILAFYPISITKEILNSLIKAPSILITDLDKNETKKILKDNIGLPSSKIQIPGVYIFKHKVTGDKYVGSSSHLALRLSGYFNYSHKPIGKFIPLLFKDKLSQFSLQVIPLINNYQFRSEIVLEQFYLLDPSFNLNTIKVANNPSGSNAKPLFMYNRDKTLLYYSSFQQIDFIKNLNISHFTFSKHLKNGTYYLGKYLFTREAELQAKIKDISLIKLALQLEKDRKLFNKNKPLNSLSRSVLMYLNEDKEENSKLFFSIGKCVEYLRNKGIPATQTTLVKYIDTGKTYQGFKFKYV</sequence>
<accession>A0A1B7MHZ5</accession>
<feature type="non-terminal residue" evidence="2">
    <location>
        <position position="1"/>
    </location>
</feature>
<dbReference type="InterPro" id="IPR000305">
    <property type="entry name" value="GIY-YIG_endonuc"/>
</dbReference>
<feature type="domain" description="GIY-YIG" evidence="1">
    <location>
        <begin position="84"/>
        <end position="173"/>
    </location>
</feature>
<proteinExistence type="predicted"/>
<dbReference type="InParanoid" id="A0A1B7MHZ5"/>
<dbReference type="InterPro" id="IPR035901">
    <property type="entry name" value="GIY-YIG_endonuc_sf"/>
</dbReference>
<protein>
    <recommendedName>
        <fullName evidence="1">GIY-YIG domain-containing protein</fullName>
    </recommendedName>
</protein>
<dbReference type="AlphaFoldDB" id="A0A1B7MHZ5"/>
<evidence type="ECO:0000313" key="3">
    <source>
        <dbReference type="Proteomes" id="UP000092154"/>
    </source>
</evidence>
<reference evidence="2 3" key="1">
    <citation type="submission" date="2016-06" db="EMBL/GenBank/DDBJ databases">
        <title>Comparative genomics of the ectomycorrhizal sister species Rhizopogon vinicolor and Rhizopogon vesiculosus (Basidiomycota: Boletales) reveals a divergence of the mating type B locus.</title>
        <authorList>
            <consortium name="DOE Joint Genome Institute"/>
            <person name="Mujic A.B."/>
            <person name="Kuo A."/>
            <person name="Tritt A."/>
            <person name="Lipzen A."/>
            <person name="Chen C."/>
            <person name="Johnson J."/>
            <person name="Sharma A."/>
            <person name="Barry K."/>
            <person name="Grigoriev I.V."/>
            <person name="Spatafora J.W."/>
        </authorList>
    </citation>
    <scope>NUCLEOTIDE SEQUENCE [LARGE SCALE GENOMIC DNA]</scope>
    <source>
        <strain evidence="2 3">AM-OR11-026</strain>
    </source>
</reference>
<keyword evidence="3" id="KW-1185">Reference proteome</keyword>
<name>A0A1B7MHZ5_9AGAM</name>
<dbReference type="EMBL" id="KV449077">
    <property type="protein sequence ID" value="OAX32217.1"/>
    <property type="molecule type" value="Genomic_DNA"/>
</dbReference>
<dbReference type="InterPro" id="IPR003647">
    <property type="entry name" value="Intron_nuc_1_rpt"/>
</dbReference>
<dbReference type="SUPFAM" id="SSF82771">
    <property type="entry name" value="GIY-YIG endonuclease"/>
    <property type="match status" value="1"/>
</dbReference>
<dbReference type="SMART" id="SM00465">
    <property type="entry name" value="GIYc"/>
    <property type="match status" value="1"/>
</dbReference>
<organism evidence="2 3">
    <name type="scientific">Rhizopogon vinicolor AM-OR11-026</name>
    <dbReference type="NCBI Taxonomy" id="1314800"/>
    <lineage>
        <taxon>Eukaryota</taxon>
        <taxon>Fungi</taxon>
        <taxon>Dikarya</taxon>
        <taxon>Basidiomycota</taxon>
        <taxon>Agaricomycotina</taxon>
        <taxon>Agaricomycetes</taxon>
        <taxon>Agaricomycetidae</taxon>
        <taxon>Boletales</taxon>
        <taxon>Suillineae</taxon>
        <taxon>Rhizopogonaceae</taxon>
        <taxon>Rhizopogon</taxon>
    </lineage>
</organism>
<gene>
    <name evidence="2" type="ORF">K503DRAFT_702376</name>
</gene>
<dbReference type="CDD" id="cd10445">
    <property type="entry name" value="GIY-YIG_bI1_like"/>
    <property type="match status" value="1"/>
</dbReference>